<sequence>MDNAPGTAVFNRRPYCTQFSLLLPPVPERIWNNNNNNNNSNNSNNSVYFFFVYPLFVLNVLPCMMKTCSLSPPPLSHPYSKLRSGEDSWIREQPTGKIVGHYVKVYSSSEHRS</sequence>
<evidence type="ECO:0000313" key="1">
    <source>
        <dbReference type="EMBL" id="OAQ27348.1"/>
    </source>
</evidence>
<name>A0A197JQV9_9FUNG</name>
<accession>A0A197JQV9</accession>
<gene>
    <name evidence="1" type="ORF">K457DRAFT_127511</name>
</gene>
<dbReference type="EMBL" id="KV442058">
    <property type="protein sequence ID" value="OAQ27348.1"/>
    <property type="molecule type" value="Genomic_DNA"/>
</dbReference>
<keyword evidence="2" id="KW-1185">Reference proteome</keyword>
<organism evidence="1 2">
    <name type="scientific">Linnemannia elongata AG-77</name>
    <dbReference type="NCBI Taxonomy" id="1314771"/>
    <lineage>
        <taxon>Eukaryota</taxon>
        <taxon>Fungi</taxon>
        <taxon>Fungi incertae sedis</taxon>
        <taxon>Mucoromycota</taxon>
        <taxon>Mortierellomycotina</taxon>
        <taxon>Mortierellomycetes</taxon>
        <taxon>Mortierellales</taxon>
        <taxon>Mortierellaceae</taxon>
        <taxon>Linnemannia</taxon>
    </lineage>
</organism>
<reference evidence="1 2" key="1">
    <citation type="submission" date="2016-05" db="EMBL/GenBank/DDBJ databases">
        <title>Genome sequencing reveals origins of a unique bacterial endosymbiosis in the earliest lineages of terrestrial Fungi.</title>
        <authorList>
            <consortium name="DOE Joint Genome Institute"/>
            <person name="Uehling J."/>
            <person name="Gryganskyi A."/>
            <person name="Hameed K."/>
            <person name="Tschaplinski T."/>
            <person name="Misztal P."/>
            <person name="Wu S."/>
            <person name="Desiro A."/>
            <person name="Vande Pol N."/>
            <person name="Du Z.-Y."/>
            <person name="Zienkiewicz A."/>
            <person name="Zienkiewicz K."/>
            <person name="Morin E."/>
            <person name="Tisserant E."/>
            <person name="Splivallo R."/>
            <person name="Hainaut M."/>
            <person name="Henrissat B."/>
            <person name="Ohm R."/>
            <person name="Kuo A."/>
            <person name="Yan J."/>
            <person name="Lipzen A."/>
            <person name="Nolan M."/>
            <person name="Labutti K."/>
            <person name="Barry K."/>
            <person name="Goldstein A."/>
            <person name="Labbe J."/>
            <person name="Schadt C."/>
            <person name="Tuskan G."/>
            <person name="Grigoriev I."/>
            <person name="Martin F."/>
            <person name="Vilgalys R."/>
            <person name="Bonito G."/>
        </authorList>
    </citation>
    <scope>NUCLEOTIDE SEQUENCE [LARGE SCALE GENOMIC DNA]</scope>
    <source>
        <strain evidence="1 2">AG-77</strain>
    </source>
</reference>
<evidence type="ECO:0000313" key="2">
    <source>
        <dbReference type="Proteomes" id="UP000078512"/>
    </source>
</evidence>
<dbReference type="AlphaFoldDB" id="A0A197JQV9"/>
<protein>
    <submittedName>
        <fullName evidence="1">Uncharacterized protein</fullName>
    </submittedName>
</protein>
<proteinExistence type="predicted"/>
<dbReference type="Proteomes" id="UP000078512">
    <property type="component" value="Unassembled WGS sequence"/>
</dbReference>